<keyword evidence="3" id="KW-1185">Reference proteome</keyword>
<organism evidence="2 3">
    <name type="scientific">Halomonas aquatica</name>
    <dbReference type="NCBI Taxonomy" id="3151123"/>
    <lineage>
        <taxon>Bacteria</taxon>
        <taxon>Pseudomonadati</taxon>
        <taxon>Pseudomonadota</taxon>
        <taxon>Gammaproteobacteria</taxon>
        <taxon>Oceanospirillales</taxon>
        <taxon>Halomonadaceae</taxon>
        <taxon>Halomonas</taxon>
    </lineage>
</organism>
<dbReference type="EMBL" id="JBEGCJ010000007">
    <property type="protein sequence ID" value="MEQ6918720.1"/>
    <property type="molecule type" value="Genomic_DNA"/>
</dbReference>
<gene>
    <name evidence="2" type="ORF">ABE960_14465</name>
</gene>
<name>A0ABV1NJY1_9GAMM</name>
<dbReference type="InterPro" id="IPR025737">
    <property type="entry name" value="FApF"/>
</dbReference>
<dbReference type="Pfam" id="PF13557">
    <property type="entry name" value="Phenol_MetA_deg"/>
    <property type="match status" value="1"/>
</dbReference>
<evidence type="ECO:0000313" key="3">
    <source>
        <dbReference type="Proteomes" id="UP001442468"/>
    </source>
</evidence>
<feature type="signal peptide" evidence="1">
    <location>
        <begin position="1"/>
        <end position="19"/>
    </location>
</feature>
<keyword evidence="1" id="KW-0732">Signal</keyword>
<proteinExistence type="predicted"/>
<accession>A0ABV1NJY1</accession>
<dbReference type="Proteomes" id="UP001442468">
    <property type="component" value="Unassembled WGS sequence"/>
</dbReference>
<comment type="caution">
    <text evidence="2">The sequence shown here is derived from an EMBL/GenBank/DDBJ whole genome shotgun (WGS) entry which is preliminary data.</text>
</comment>
<feature type="chain" id="PRO_5045885810" evidence="1">
    <location>
        <begin position="20"/>
        <end position="323"/>
    </location>
</feature>
<dbReference type="RefSeq" id="WP_349763005.1">
    <property type="nucleotide sequence ID" value="NZ_JBEGCJ010000007.1"/>
</dbReference>
<protein>
    <submittedName>
        <fullName evidence="2">Transporter</fullName>
    </submittedName>
</protein>
<sequence length="323" mass="33681">MRALPILVCALVLAGPAAAETVQELQAQLDAQVRINELLKQRIRTLEGEAQAVAVAAPPAIAAPAPARAADDPDEARALERALVREGIAVLPPGSYEIAPGIGWTHSASGSDTYSASLDGRMGLQGGWMIGAGIPFLKRDTSLGGNSGPGDVSVSVWKEIWAQDGTRPSLVANLRYRAPTGKDFTETDIPLGSGFHRLRGGLSMSKSIDPVAFYGGLSYTRTFARTVYGRTDLRYGDALGGNVGTSLAVTPEISLSTGVGVSFNQELEVDGVKVPGSDSTVASVNLGAGILLNKDLFLNISGVFGVTDESPDFGLGVSLPMRF</sequence>
<evidence type="ECO:0000313" key="2">
    <source>
        <dbReference type="EMBL" id="MEQ6918720.1"/>
    </source>
</evidence>
<evidence type="ECO:0000256" key="1">
    <source>
        <dbReference type="SAM" id="SignalP"/>
    </source>
</evidence>
<reference evidence="2 3" key="1">
    <citation type="submission" date="2024-05" db="EMBL/GenBank/DDBJ databases">
        <title>Halomonas sp. SSM6 16S ribosomal RNA gene Genome sequencing and assembly.</title>
        <authorList>
            <person name="Yook S."/>
        </authorList>
    </citation>
    <scope>NUCLEOTIDE SEQUENCE [LARGE SCALE GENOMIC DNA]</scope>
    <source>
        <strain evidence="2 3">SSM6</strain>
    </source>
</reference>